<dbReference type="InterPro" id="IPR014721">
    <property type="entry name" value="Ribsml_uS5_D2-typ_fold_subgr"/>
</dbReference>
<sequence length="145" mass="15785">MLATRHRMRTSALFSHTVRSGVRNGRRNLVLYVASSTPDEPTRIGFIVSKAVGNAVARNLVKRRLREIAVETIHRHPCGIQVVVRALPASASATWDELGDDYLRAFSAAASRLASKPGESAGWRNNAPAAVEAKRVEGDDVRDPS</sequence>
<reference evidence="10 11" key="1">
    <citation type="submission" date="2020-02" db="EMBL/GenBank/DDBJ databases">
        <title>Genome sequence of the type strain DSM 27180 of Arthrobacter silviterrae.</title>
        <authorList>
            <person name="Gao J."/>
            <person name="Sun J."/>
        </authorList>
    </citation>
    <scope>NUCLEOTIDE SEQUENCE [LARGE SCALE GENOMIC DNA]</scope>
    <source>
        <strain evidence="10 11">DSM 27180</strain>
    </source>
</reference>
<feature type="region of interest" description="Disordered" evidence="9">
    <location>
        <begin position="114"/>
        <end position="145"/>
    </location>
</feature>
<evidence type="ECO:0000256" key="3">
    <source>
        <dbReference type="ARBA" id="ARBA00022722"/>
    </source>
</evidence>
<evidence type="ECO:0000256" key="1">
    <source>
        <dbReference type="ARBA" id="ARBA00002663"/>
    </source>
</evidence>
<evidence type="ECO:0000313" key="10">
    <source>
        <dbReference type="EMBL" id="NGN84516.1"/>
    </source>
</evidence>
<comment type="caution">
    <text evidence="10">The sequence shown here is derived from an EMBL/GenBank/DDBJ whole genome shotgun (WGS) entry which is preliminary data.</text>
</comment>
<comment type="similarity">
    <text evidence="7">Belongs to the RnpA family.</text>
</comment>
<dbReference type="InterPro" id="IPR020539">
    <property type="entry name" value="RNase_P_CS"/>
</dbReference>
<dbReference type="PANTHER" id="PTHR33992:SF1">
    <property type="entry name" value="RIBONUCLEASE P PROTEIN COMPONENT"/>
    <property type="match status" value="1"/>
</dbReference>
<dbReference type="InterPro" id="IPR020568">
    <property type="entry name" value="Ribosomal_Su5_D2-typ_SF"/>
</dbReference>
<evidence type="ECO:0000256" key="8">
    <source>
        <dbReference type="NCBIfam" id="TIGR00188"/>
    </source>
</evidence>
<dbReference type="EC" id="3.1.26.5" evidence="7 8"/>
<keyword evidence="2 7" id="KW-0819">tRNA processing</keyword>
<evidence type="ECO:0000256" key="2">
    <source>
        <dbReference type="ARBA" id="ARBA00022694"/>
    </source>
</evidence>
<organism evidence="10 11">
    <name type="scientific">Arthrobacter silviterrae</name>
    <dbReference type="NCBI Taxonomy" id="2026658"/>
    <lineage>
        <taxon>Bacteria</taxon>
        <taxon>Bacillati</taxon>
        <taxon>Actinomycetota</taxon>
        <taxon>Actinomycetes</taxon>
        <taxon>Micrococcales</taxon>
        <taxon>Micrococcaceae</taxon>
        <taxon>Arthrobacter</taxon>
    </lineage>
</organism>
<dbReference type="PROSITE" id="PS00648">
    <property type="entry name" value="RIBONUCLEASE_P"/>
    <property type="match status" value="1"/>
</dbReference>
<keyword evidence="6 7" id="KW-0694">RNA-binding</keyword>
<keyword evidence="5 7" id="KW-0378">Hydrolase</keyword>
<comment type="subunit">
    <text evidence="7">Consists of a catalytic RNA component (M1 or rnpB) and a protein subunit.</text>
</comment>
<dbReference type="EMBL" id="JAAKZI010000025">
    <property type="protein sequence ID" value="NGN84516.1"/>
    <property type="molecule type" value="Genomic_DNA"/>
</dbReference>
<gene>
    <name evidence="7 10" type="primary">rnpA</name>
    <name evidence="10" type="ORF">G6N77_13750</name>
</gene>
<dbReference type="Proteomes" id="UP000479226">
    <property type="component" value="Unassembled WGS sequence"/>
</dbReference>
<protein>
    <recommendedName>
        <fullName evidence="7 8">Ribonuclease P protein component</fullName>
        <shortName evidence="7">RNase P protein</shortName>
        <shortName evidence="7">RNaseP protein</shortName>
        <ecNumber evidence="7 8">3.1.26.5</ecNumber>
    </recommendedName>
    <alternativeName>
        <fullName evidence="7">Protein C5</fullName>
    </alternativeName>
</protein>
<keyword evidence="4 7" id="KW-0255">Endonuclease</keyword>
<dbReference type="GO" id="GO:0004526">
    <property type="term" value="F:ribonuclease P activity"/>
    <property type="evidence" value="ECO:0007669"/>
    <property type="project" value="UniProtKB-EC"/>
</dbReference>
<dbReference type="Pfam" id="PF00825">
    <property type="entry name" value="Ribonuclease_P"/>
    <property type="match status" value="1"/>
</dbReference>
<name>A0ABX0DFI0_9MICC</name>
<keyword evidence="3 7" id="KW-0540">Nuclease</keyword>
<evidence type="ECO:0000256" key="5">
    <source>
        <dbReference type="ARBA" id="ARBA00022801"/>
    </source>
</evidence>
<evidence type="ECO:0000256" key="9">
    <source>
        <dbReference type="SAM" id="MobiDB-lite"/>
    </source>
</evidence>
<dbReference type="HAMAP" id="MF_00227">
    <property type="entry name" value="RNase_P"/>
    <property type="match status" value="1"/>
</dbReference>
<dbReference type="RefSeq" id="WP_165182742.1">
    <property type="nucleotide sequence ID" value="NZ_JAAKZI010000025.1"/>
</dbReference>
<evidence type="ECO:0000256" key="6">
    <source>
        <dbReference type="ARBA" id="ARBA00022884"/>
    </source>
</evidence>
<dbReference type="PANTHER" id="PTHR33992">
    <property type="entry name" value="RIBONUCLEASE P PROTEIN COMPONENT"/>
    <property type="match status" value="1"/>
</dbReference>
<dbReference type="SUPFAM" id="SSF54211">
    <property type="entry name" value="Ribosomal protein S5 domain 2-like"/>
    <property type="match status" value="1"/>
</dbReference>
<comment type="function">
    <text evidence="1 7">RNaseP catalyzes the removal of the 5'-leader sequence from pre-tRNA to produce the mature 5'-terminus. It can also cleave other RNA substrates such as 4.5S RNA. The protein component plays an auxiliary but essential role in vivo by binding to the 5'-leader sequence and broadening the substrate specificity of the ribozyme.</text>
</comment>
<proteinExistence type="inferred from homology"/>
<evidence type="ECO:0000256" key="4">
    <source>
        <dbReference type="ARBA" id="ARBA00022759"/>
    </source>
</evidence>
<dbReference type="NCBIfam" id="TIGR00188">
    <property type="entry name" value="rnpA"/>
    <property type="match status" value="1"/>
</dbReference>
<keyword evidence="11" id="KW-1185">Reference proteome</keyword>
<evidence type="ECO:0000256" key="7">
    <source>
        <dbReference type="HAMAP-Rule" id="MF_00227"/>
    </source>
</evidence>
<evidence type="ECO:0000313" key="11">
    <source>
        <dbReference type="Proteomes" id="UP000479226"/>
    </source>
</evidence>
<feature type="compositionally biased region" description="Basic and acidic residues" evidence="9">
    <location>
        <begin position="132"/>
        <end position="145"/>
    </location>
</feature>
<dbReference type="InterPro" id="IPR000100">
    <property type="entry name" value="RNase_P"/>
</dbReference>
<accession>A0ABX0DFI0</accession>
<dbReference type="Gene3D" id="3.30.230.10">
    <property type="match status" value="1"/>
</dbReference>
<comment type="catalytic activity">
    <reaction evidence="7">
        <text>Endonucleolytic cleavage of RNA, removing 5'-extranucleotides from tRNA precursor.</text>
        <dbReference type="EC" id="3.1.26.5"/>
    </reaction>
</comment>